<reference evidence="1 2" key="2">
    <citation type="submission" date="2019-11" db="EMBL/GenBank/DDBJ databases">
        <authorList>
            <person name="Lu H."/>
        </authorList>
    </citation>
    <scope>NUCLEOTIDE SEQUENCE [LARGE SCALE GENOMIC DNA]</scope>
    <source>
        <strain evidence="1 2">FIM1</strain>
    </source>
</reference>
<dbReference type="Proteomes" id="UP000422736">
    <property type="component" value="Chromosome 4"/>
</dbReference>
<gene>
    <name evidence="1" type="primary">NSE5</name>
    <name evidence="1" type="ORF">FIM1_3047</name>
</gene>
<dbReference type="InterPro" id="IPR014803">
    <property type="entry name" value="DNA_repair_Nse5/Nse6"/>
</dbReference>
<keyword evidence="2" id="KW-1185">Reference proteome</keyword>
<name>A0ABX6EWZ3_KLUMA</name>
<accession>A0ABX6EWZ3</accession>
<protein>
    <submittedName>
        <fullName evidence="1">Non-structural maintenance of chromosome element 5</fullName>
    </submittedName>
</protein>
<organism evidence="1 2">
    <name type="scientific">Kluyveromyces marxianus</name>
    <name type="common">Yeast</name>
    <name type="synonym">Candida kefyr</name>
    <dbReference type="NCBI Taxonomy" id="4911"/>
    <lineage>
        <taxon>Eukaryota</taxon>
        <taxon>Fungi</taxon>
        <taxon>Dikarya</taxon>
        <taxon>Ascomycota</taxon>
        <taxon>Saccharomycotina</taxon>
        <taxon>Saccharomycetes</taxon>
        <taxon>Saccharomycetales</taxon>
        <taxon>Saccharomycetaceae</taxon>
        <taxon>Kluyveromyces</taxon>
    </lineage>
</organism>
<proteinExistence type="predicted"/>
<sequence>MASTSREYVVEDKEAKRPAYYVEVTDKQISDFEIWNSLCANEGYEVVIYICEQYLNSGQIPVISSEIISVLFTLASVDEDVNRPLLRKADPLDHGRESLPARSLRLLDTLISHLVSFDHEKFDLYNLELLRCQFFYFIDGLIPTKGRSWICSPPEYNKSNKIIWPFTDSAFMSQSNVPLYASYINLIDDNRVVFKSMMINRLLSQNGSFWNTLSWTLSCFSTEENFVIRSFNERWLSIFDLLFDVYSLRQDYYMRYESSNLRTSPLFKVFWAVDHKYISKGLLEYLFVGCNEKESLYPIPPPPNEAVSGVEHVNHFTYNRSFKLSMSMKLRKKIIGLFLDLFPTLKNDINVDLPRKEDILDMLADTMYNDLKIEPFKHFMISCYSNRKDNDDDRMFLPQLVERIINKAFINVNRQKQFAIVDNLHDIAKITSELVQLLKATNKYAAFNRSRSMKRREKIDFCIITVAKLMTTTHSIKKFQDYSSFLSTIKTFAHSSAGLNDLELFFYFK</sequence>
<evidence type="ECO:0000313" key="2">
    <source>
        <dbReference type="Proteomes" id="UP000422736"/>
    </source>
</evidence>
<evidence type="ECO:0000313" key="1">
    <source>
        <dbReference type="EMBL" id="QGN16341.1"/>
    </source>
</evidence>
<reference evidence="1 2" key="1">
    <citation type="submission" date="2016-03" db="EMBL/GenBank/DDBJ databases">
        <title>How can Kluyveromyces marxianus grow so fast - potential evolutionary course in Saccharomyces Complex revealed by comparative genomics.</title>
        <authorList>
            <person name="Mo W."/>
            <person name="Lu W."/>
            <person name="Yang X."/>
            <person name="Qi J."/>
            <person name="Lv H."/>
        </authorList>
    </citation>
    <scope>NUCLEOTIDE SEQUENCE [LARGE SCALE GENOMIC DNA]</scope>
    <source>
        <strain evidence="1 2">FIM1</strain>
    </source>
</reference>
<dbReference type="EMBL" id="CP015057">
    <property type="protein sequence ID" value="QGN16341.1"/>
    <property type="molecule type" value="Genomic_DNA"/>
</dbReference>
<dbReference type="Pfam" id="PF08691">
    <property type="entry name" value="Nse5"/>
    <property type="match status" value="1"/>
</dbReference>